<gene>
    <name evidence="2" type="ORF">N0B31_09200</name>
</gene>
<evidence type="ECO:0000313" key="2">
    <source>
        <dbReference type="EMBL" id="UWM56454.1"/>
    </source>
</evidence>
<dbReference type="AlphaFoldDB" id="A0A9E7R776"/>
<evidence type="ECO:0000256" key="1">
    <source>
        <dbReference type="SAM" id="MobiDB-lite"/>
    </source>
</evidence>
<dbReference type="KEGG" id="ssai:N0B31_09200"/>
<feature type="compositionally biased region" description="Basic and acidic residues" evidence="1">
    <location>
        <begin position="41"/>
        <end position="53"/>
    </location>
</feature>
<accession>A0A9E7R776</accession>
<keyword evidence="3" id="KW-1185">Reference proteome</keyword>
<dbReference type="GeneID" id="74942596"/>
<sequence length="158" mass="17147">MNDEEPGFVTAADLRDAEAEAAQSPASGGTGGDGAGGQFHIPERPSRTYPRDGGVEYVGGTVFSLSPATDRGDEALADVVESVLSAGAYRWGDWFDLPMPLYLVHDDTTHDTFRVSVRDGRVRLHVLPETESAGLRAFFERLGEHGEWAVERRVEDAL</sequence>
<proteinExistence type="predicted"/>
<dbReference type="EMBL" id="CP104003">
    <property type="protein sequence ID" value="UWM56454.1"/>
    <property type="molecule type" value="Genomic_DNA"/>
</dbReference>
<organism evidence="2 3">
    <name type="scientific">Salinirubellus salinus</name>
    <dbReference type="NCBI Taxonomy" id="1364945"/>
    <lineage>
        <taxon>Archaea</taxon>
        <taxon>Methanobacteriati</taxon>
        <taxon>Methanobacteriota</taxon>
        <taxon>Stenosarchaea group</taxon>
        <taxon>Halobacteria</taxon>
        <taxon>Halobacteriales</taxon>
        <taxon>Natronomonadaceae</taxon>
        <taxon>Salinirubellus</taxon>
    </lineage>
</organism>
<evidence type="ECO:0000313" key="3">
    <source>
        <dbReference type="Proteomes" id="UP001057580"/>
    </source>
</evidence>
<feature type="compositionally biased region" description="Gly residues" evidence="1">
    <location>
        <begin position="28"/>
        <end position="37"/>
    </location>
</feature>
<protein>
    <submittedName>
        <fullName evidence="2">Uncharacterized protein</fullName>
    </submittedName>
</protein>
<dbReference type="RefSeq" id="WP_260643568.1">
    <property type="nucleotide sequence ID" value="NZ_CP104003.1"/>
</dbReference>
<dbReference type="Proteomes" id="UP001057580">
    <property type="component" value="Chromosome"/>
</dbReference>
<reference evidence="2" key="1">
    <citation type="submission" date="2022-09" db="EMBL/GenBank/DDBJ databases">
        <title>Diverse halophilic archaea isolated from saline environments.</title>
        <authorList>
            <person name="Cui H.-L."/>
        </authorList>
    </citation>
    <scope>NUCLEOTIDE SEQUENCE</scope>
    <source>
        <strain evidence="2">ZS-35-S2</strain>
    </source>
</reference>
<name>A0A9E7R776_9EURY</name>
<feature type="region of interest" description="Disordered" evidence="1">
    <location>
        <begin position="1"/>
        <end position="53"/>
    </location>
</feature>